<evidence type="ECO:0000313" key="1">
    <source>
        <dbReference type="Proteomes" id="UP000095283"/>
    </source>
</evidence>
<dbReference type="WBParaSite" id="Hba_10845">
    <property type="protein sequence ID" value="Hba_10845"/>
    <property type="gene ID" value="Hba_10845"/>
</dbReference>
<organism evidence="1 2">
    <name type="scientific">Heterorhabditis bacteriophora</name>
    <name type="common">Entomopathogenic nematode worm</name>
    <dbReference type="NCBI Taxonomy" id="37862"/>
    <lineage>
        <taxon>Eukaryota</taxon>
        <taxon>Metazoa</taxon>
        <taxon>Ecdysozoa</taxon>
        <taxon>Nematoda</taxon>
        <taxon>Chromadorea</taxon>
        <taxon>Rhabditida</taxon>
        <taxon>Rhabditina</taxon>
        <taxon>Rhabditomorpha</taxon>
        <taxon>Strongyloidea</taxon>
        <taxon>Heterorhabditidae</taxon>
        <taxon>Heterorhabditis</taxon>
    </lineage>
</organism>
<keyword evidence="1" id="KW-1185">Reference proteome</keyword>
<sequence length="55" mass="5914">MHGKAVGDIVVLTEAEFSITPPAVLYSGMMALSTDDFAHIYSKSTSQAAIKERAR</sequence>
<reference evidence="2" key="1">
    <citation type="submission" date="2016-11" db="UniProtKB">
        <authorList>
            <consortium name="WormBaseParasite"/>
        </authorList>
    </citation>
    <scope>IDENTIFICATION</scope>
</reference>
<dbReference type="AlphaFoldDB" id="A0A1I7X079"/>
<protein>
    <submittedName>
        <fullName evidence="2">Dihydroxy-acid dehydratase</fullName>
    </submittedName>
</protein>
<name>A0A1I7X079_HETBA</name>
<accession>A0A1I7X079</accession>
<dbReference type="Proteomes" id="UP000095283">
    <property type="component" value="Unplaced"/>
</dbReference>
<proteinExistence type="predicted"/>
<evidence type="ECO:0000313" key="2">
    <source>
        <dbReference type="WBParaSite" id="Hba_10845"/>
    </source>
</evidence>